<dbReference type="InterPro" id="IPR019545">
    <property type="entry name" value="DM13_domain"/>
</dbReference>
<evidence type="ECO:0000313" key="5">
    <source>
        <dbReference type="Proteomes" id="UP000887458"/>
    </source>
</evidence>
<gene>
    <name evidence="4" type="ORF">DERP_011705</name>
</gene>
<feature type="signal peptide" evidence="2">
    <location>
        <begin position="1"/>
        <end position="18"/>
    </location>
</feature>
<evidence type="ECO:0000256" key="1">
    <source>
        <dbReference type="ARBA" id="ARBA00022737"/>
    </source>
</evidence>
<dbReference type="SMART" id="SM00686">
    <property type="entry name" value="DM13"/>
    <property type="match status" value="1"/>
</dbReference>
<keyword evidence="1" id="KW-0677">Repeat</keyword>
<name>A0ABQ8J319_DERPT</name>
<reference evidence="4 5" key="1">
    <citation type="journal article" date="2018" name="J. Allergy Clin. Immunol.">
        <title>High-quality assembly of Dermatophagoides pteronyssinus genome and transcriptome reveals a wide range of novel allergens.</title>
        <authorList>
            <person name="Liu X.Y."/>
            <person name="Yang K.Y."/>
            <person name="Wang M.Q."/>
            <person name="Kwok J.S."/>
            <person name="Zeng X."/>
            <person name="Yang Z."/>
            <person name="Xiao X.J."/>
            <person name="Lau C.P."/>
            <person name="Li Y."/>
            <person name="Huang Z.M."/>
            <person name="Ba J.G."/>
            <person name="Yim A.K."/>
            <person name="Ouyang C.Y."/>
            <person name="Ngai S.M."/>
            <person name="Chan T.F."/>
            <person name="Leung E.L."/>
            <person name="Liu L."/>
            <person name="Liu Z.G."/>
            <person name="Tsui S.K."/>
        </authorList>
    </citation>
    <scope>NUCLEOTIDE SEQUENCE [LARGE SCALE GENOMIC DNA]</scope>
    <source>
        <strain evidence="4">Derp</strain>
    </source>
</reference>
<keyword evidence="2" id="KW-0732">Signal</keyword>
<dbReference type="PROSITE" id="PS51549">
    <property type="entry name" value="DM13"/>
    <property type="match status" value="1"/>
</dbReference>
<dbReference type="PANTHER" id="PTHR24036:SF5">
    <property type="entry name" value="THROMBOMODULIN"/>
    <property type="match status" value="1"/>
</dbReference>
<feature type="chain" id="PRO_5047087952" description="DM13 domain-containing protein" evidence="2">
    <location>
        <begin position="19"/>
        <end position="132"/>
    </location>
</feature>
<reference evidence="4 5" key="2">
    <citation type="journal article" date="2022" name="Mol. Biol. Evol.">
        <title>Comparative Genomics Reveals Insights into the Divergent Evolution of Astigmatic Mites and Household Pest Adaptations.</title>
        <authorList>
            <person name="Xiong Q."/>
            <person name="Wan A.T."/>
            <person name="Liu X."/>
            <person name="Fung C.S."/>
            <person name="Xiao X."/>
            <person name="Malainual N."/>
            <person name="Hou J."/>
            <person name="Wang L."/>
            <person name="Wang M."/>
            <person name="Yang K.Y."/>
            <person name="Cui Y."/>
            <person name="Leung E.L."/>
            <person name="Nong W."/>
            <person name="Shin S.K."/>
            <person name="Au S.W."/>
            <person name="Jeong K.Y."/>
            <person name="Chew F.T."/>
            <person name="Hui J.H."/>
            <person name="Leung T.F."/>
            <person name="Tungtrongchitr A."/>
            <person name="Zhong N."/>
            <person name="Liu Z."/>
            <person name="Tsui S.K."/>
        </authorList>
    </citation>
    <scope>NUCLEOTIDE SEQUENCE [LARGE SCALE GENOMIC DNA]</scope>
    <source>
        <strain evidence="4">Derp</strain>
    </source>
</reference>
<dbReference type="Pfam" id="PF10517">
    <property type="entry name" value="DM13"/>
    <property type="match status" value="1"/>
</dbReference>
<dbReference type="Proteomes" id="UP000887458">
    <property type="component" value="Unassembled WGS sequence"/>
</dbReference>
<sequence length="132" mass="14879">MFWKICLAISFIAVLTNAQQQQQQEQFLGDLPSYDHGVSGKVYAINDRTIILRNLNYDGQAPDAFFWIGTTKKPGVTGQPIPDENGSLKPLKGYRNANITLQLPAGKTLRDIKHFGIWCRAYQIDFGHVKIN</sequence>
<organism evidence="4 5">
    <name type="scientific">Dermatophagoides pteronyssinus</name>
    <name type="common">European house dust mite</name>
    <dbReference type="NCBI Taxonomy" id="6956"/>
    <lineage>
        <taxon>Eukaryota</taxon>
        <taxon>Metazoa</taxon>
        <taxon>Ecdysozoa</taxon>
        <taxon>Arthropoda</taxon>
        <taxon>Chelicerata</taxon>
        <taxon>Arachnida</taxon>
        <taxon>Acari</taxon>
        <taxon>Acariformes</taxon>
        <taxon>Sarcoptiformes</taxon>
        <taxon>Astigmata</taxon>
        <taxon>Psoroptidia</taxon>
        <taxon>Analgoidea</taxon>
        <taxon>Pyroglyphidae</taxon>
        <taxon>Dermatophagoidinae</taxon>
        <taxon>Dermatophagoides</taxon>
    </lineage>
</organism>
<accession>A0ABQ8J319</accession>
<keyword evidence="5" id="KW-1185">Reference proteome</keyword>
<proteinExistence type="predicted"/>
<dbReference type="PANTHER" id="PTHR24036">
    <property type="entry name" value="SKELETOR-RELATED"/>
    <property type="match status" value="1"/>
</dbReference>
<evidence type="ECO:0000259" key="3">
    <source>
        <dbReference type="PROSITE" id="PS51549"/>
    </source>
</evidence>
<comment type="caution">
    <text evidence="4">The sequence shown here is derived from an EMBL/GenBank/DDBJ whole genome shotgun (WGS) entry which is preliminary data.</text>
</comment>
<evidence type="ECO:0000313" key="4">
    <source>
        <dbReference type="EMBL" id="KAH9416976.1"/>
    </source>
</evidence>
<evidence type="ECO:0000256" key="2">
    <source>
        <dbReference type="SAM" id="SignalP"/>
    </source>
</evidence>
<protein>
    <recommendedName>
        <fullName evidence="3">DM13 domain-containing protein</fullName>
    </recommendedName>
</protein>
<dbReference type="EMBL" id="NJHN03000083">
    <property type="protein sequence ID" value="KAH9416976.1"/>
    <property type="molecule type" value="Genomic_DNA"/>
</dbReference>
<dbReference type="InterPro" id="IPR052126">
    <property type="entry name" value="Spindle_Org/Thrombomodulin"/>
</dbReference>
<feature type="domain" description="DM13" evidence="3">
    <location>
        <begin position="25"/>
        <end position="132"/>
    </location>
</feature>